<feature type="coiled-coil region" evidence="1">
    <location>
        <begin position="60"/>
        <end position="87"/>
    </location>
</feature>
<reference evidence="3" key="1">
    <citation type="submission" date="2021-07" db="EMBL/GenBank/DDBJ databases">
        <title>Elsinoe batatas strain:CRI-CJ2 Genome sequencing and assembly.</title>
        <authorList>
            <person name="Huang L."/>
        </authorList>
    </citation>
    <scope>NUCLEOTIDE SEQUENCE</scope>
    <source>
        <strain evidence="3">CRI-CJ2</strain>
    </source>
</reference>
<comment type="caution">
    <text evidence="3">The sequence shown here is derived from an EMBL/GenBank/DDBJ whole genome shotgun (WGS) entry which is preliminary data.</text>
</comment>
<feature type="region of interest" description="Disordered" evidence="2">
    <location>
        <begin position="182"/>
        <end position="213"/>
    </location>
</feature>
<name>A0A8K0PDG3_9PEZI</name>
<evidence type="ECO:0000256" key="2">
    <source>
        <dbReference type="SAM" id="MobiDB-lite"/>
    </source>
</evidence>
<keyword evidence="1" id="KW-0175">Coiled coil</keyword>
<keyword evidence="4" id="KW-1185">Reference proteome</keyword>
<dbReference type="OrthoDB" id="10469562at2759"/>
<accession>A0A8K0PDG3</accession>
<dbReference type="Proteomes" id="UP000809789">
    <property type="component" value="Unassembled WGS sequence"/>
</dbReference>
<feature type="compositionally biased region" description="Acidic residues" evidence="2">
    <location>
        <begin position="188"/>
        <end position="197"/>
    </location>
</feature>
<evidence type="ECO:0000313" key="3">
    <source>
        <dbReference type="EMBL" id="KAG8623053.1"/>
    </source>
</evidence>
<organism evidence="3 4">
    <name type="scientific">Elsinoe batatas</name>
    <dbReference type="NCBI Taxonomy" id="2601811"/>
    <lineage>
        <taxon>Eukaryota</taxon>
        <taxon>Fungi</taxon>
        <taxon>Dikarya</taxon>
        <taxon>Ascomycota</taxon>
        <taxon>Pezizomycotina</taxon>
        <taxon>Dothideomycetes</taxon>
        <taxon>Dothideomycetidae</taxon>
        <taxon>Myriangiales</taxon>
        <taxon>Elsinoaceae</taxon>
        <taxon>Elsinoe</taxon>
    </lineage>
</organism>
<evidence type="ECO:0000256" key="1">
    <source>
        <dbReference type="SAM" id="Coils"/>
    </source>
</evidence>
<protein>
    <submittedName>
        <fullName evidence="3">Uncharacterized protein</fullName>
    </submittedName>
</protein>
<dbReference type="EMBL" id="JAESVG020000010">
    <property type="protein sequence ID" value="KAG8623053.1"/>
    <property type="molecule type" value="Genomic_DNA"/>
</dbReference>
<proteinExistence type="predicted"/>
<sequence>MSPPAVPPENPNPTAEDYADLRRRLIASNNALNLTGAALNRSRNQVLQLEHRADFLAGQATRAETNLVRAAADRNRAQTELNDARAALEAPEAEVRRALAGLEQQMRESATHVHELNGAWTEVMRNLHHRIEYYMRRLGQSQAENGRLEQMIDELQLYVYLLKKKVRKLEGEEVENAILSKVRRREEGDDQEDEDDAGAGAGAPFERTFLTLT</sequence>
<dbReference type="AlphaFoldDB" id="A0A8K0PDG3"/>
<evidence type="ECO:0000313" key="4">
    <source>
        <dbReference type="Proteomes" id="UP000809789"/>
    </source>
</evidence>
<gene>
    <name evidence="3" type="ORF">KVT40_008029</name>
</gene>